<dbReference type="EC" id="3.5.1.4" evidence="3"/>
<dbReference type="InterPro" id="IPR036928">
    <property type="entry name" value="AS_sf"/>
</dbReference>
<dbReference type="InterPro" id="IPR020556">
    <property type="entry name" value="Amidase_CS"/>
</dbReference>
<accession>A0A9P9IYX2</accession>
<dbReference type="GO" id="GO:0004040">
    <property type="term" value="F:amidase activity"/>
    <property type="evidence" value="ECO:0007669"/>
    <property type="project" value="UniProtKB-EC"/>
</dbReference>
<gene>
    <name evidence="8" type="ORF">B0J13DRAFT_505865</name>
</gene>
<keyword evidence="9" id="KW-1185">Reference proteome</keyword>
<dbReference type="SUPFAM" id="SSF75304">
    <property type="entry name" value="Amidase signature (AS) enzymes"/>
    <property type="match status" value="1"/>
</dbReference>
<dbReference type="PROSITE" id="PS00571">
    <property type="entry name" value="AMIDASES"/>
    <property type="match status" value="1"/>
</dbReference>
<organism evidence="8 9">
    <name type="scientific">Dactylonectria estremocensis</name>
    <dbReference type="NCBI Taxonomy" id="1079267"/>
    <lineage>
        <taxon>Eukaryota</taxon>
        <taxon>Fungi</taxon>
        <taxon>Dikarya</taxon>
        <taxon>Ascomycota</taxon>
        <taxon>Pezizomycotina</taxon>
        <taxon>Sordariomycetes</taxon>
        <taxon>Hypocreomycetidae</taxon>
        <taxon>Hypocreales</taxon>
        <taxon>Nectriaceae</taxon>
        <taxon>Dactylonectria</taxon>
    </lineage>
</organism>
<feature type="domain" description="Amidase" evidence="7">
    <location>
        <begin position="83"/>
        <end position="551"/>
    </location>
</feature>
<comment type="catalytic activity">
    <reaction evidence="1">
        <text>a monocarboxylic acid amide + H2O = a monocarboxylate + NH4(+)</text>
        <dbReference type="Rhea" id="RHEA:12020"/>
        <dbReference type="ChEBI" id="CHEBI:15377"/>
        <dbReference type="ChEBI" id="CHEBI:28938"/>
        <dbReference type="ChEBI" id="CHEBI:35757"/>
        <dbReference type="ChEBI" id="CHEBI:83628"/>
        <dbReference type="EC" id="3.5.1.4"/>
    </reaction>
</comment>
<comment type="caution">
    <text evidence="8">The sequence shown here is derived from an EMBL/GenBank/DDBJ whole genome shotgun (WGS) entry which is preliminary data.</text>
</comment>
<dbReference type="PANTHER" id="PTHR46072">
    <property type="entry name" value="AMIDASE-RELATED-RELATED"/>
    <property type="match status" value="1"/>
</dbReference>
<feature type="active site" description="Charge relay system" evidence="5">
    <location>
        <position position="139"/>
    </location>
</feature>
<sequence length="562" mass="61476">MSAISDNETTAWQSAAAQKRQSVNDLIPPEWILPVALPPADVQRDVTGAYIRQFLSDVEVQYTEAEASEILRRIHAGEWKAREVLEAFCHRAALAHQMTNCLHEIFFETALADAQKLDDLFAETGKPVGPLHGLPISLKDQLHVKGVETTMGYVGWIGTFEGTKGTGKEKVHESELVRELRELGALLYCKTSVPHTLMAGETVNNIIGYTPNPSNRLLSAGGSSGGEGALIALRGSPLGVGTDIGGSIRIPAAFNGLCGLKPSGGRLPYRGMANSMDGQNSILSVVGPLATSVESLKIFMEAVLSTKPWLHDPLVLELPWRESIFQHALNSDRKMAFGILLNDGQASVQPPVSRALQRVVDVVKRLGHQVIEWKPPSHKRANEISHDIWTCDGGHDVHNAFSLSKEPISDQIAQTYGQGPIAEKTASQIAAINVAKRGYQTEYMEYWNSTSQLTQTGEPVVALIAPVAPFAAARLGKYSSYTYTVFANVLDYSSAVIPVTTCNQDVDLFNEHYVPFSDLDEEVWKNYDANVYHGAPVSVQLVCRRLEEEKALGLAMRILREL</sequence>
<evidence type="ECO:0000256" key="2">
    <source>
        <dbReference type="ARBA" id="ARBA00009199"/>
    </source>
</evidence>
<evidence type="ECO:0000259" key="7">
    <source>
        <dbReference type="Pfam" id="PF01425"/>
    </source>
</evidence>
<dbReference type="Pfam" id="PF01425">
    <property type="entry name" value="Amidase"/>
    <property type="match status" value="1"/>
</dbReference>
<keyword evidence="4" id="KW-0378">Hydrolase</keyword>
<protein>
    <recommendedName>
        <fullName evidence="3">amidase</fullName>
        <ecNumber evidence="3">3.5.1.4</ecNumber>
    </recommendedName>
</protein>
<feature type="active site" description="Acyl-ester intermediate" evidence="5">
    <location>
        <position position="247"/>
    </location>
</feature>
<feature type="binding site" evidence="6">
    <location>
        <begin position="244"/>
        <end position="247"/>
    </location>
    <ligand>
        <name>substrate</name>
    </ligand>
</feature>
<reference evidence="8" key="1">
    <citation type="journal article" date="2021" name="Nat. Commun.">
        <title>Genetic determinants of endophytism in the Arabidopsis root mycobiome.</title>
        <authorList>
            <person name="Mesny F."/>
            <person name="Miyauchi S."/>
            <person name="Thiergart T."/>
            <person name="Pickel B."/>
            <person name="Atanasova L."/>
            <person name="Karlsson M."/>
            <person name="Huettel B."/>
            <person name="Barry K.W."/>
            <person name="Haridas S."/>
            <person name="Chen C."/>
            <person name="Bauer D."/>
            <person name="Andreopoulos W."/>
            <person name="Pangilinan J."/>
            <person name="LaButti K."/>
            <person name="Riley R."/>
            <person name="Lipzen A."/>
            <person name="Clum A."/>
            <person name="Drula E."/>
            <person name="Henrissat B."/>
            <person name="Kohler A."/>
            <person name="Grigoriev I.V."/>
            <person name="Martin F.M."/>
            <person name="Hacquard S."/>
        </authorList>
    </citation>
    <scope>NUCLEOTIDE SEQUENCE</scope>
    <source>
        <strain evidence="8">MPI-CAGE-AT-0021</strain>
    </source>
</reference>
<dbReference type="Gene3D" id="3.90.1300.10">
    <property type="entry name" value="Amidase signature (AS) domain"/>
    <property type="match status" value="1"/>
</dbReference>
<evidence type="ECO:0000256" key="3">
    <source>
        <dbReference type="ARBA" id="ARBA00012922"/>
    </source>
</evidence>
<name>A0A9P9IYX2_9HYPO</name>
<dbReference type="Proteomes" id="UP000717696">
    <property type="component" value="Unassembled WGS sequence"/>
</dbReference>
<evidence type="ECO:0000256" key="6">
    <source>
        <dbReference type="PIRSR" id="PIRSR001221-2"/>
    </source>
</evidence>
<dbReference type="EMBL" id="JAGMUU010000015">
    <property type="protein sequence ID" value="KAH7137311.1"/>
    <property type="molecule type" value="Genomic_DNA"/>
</dbReference>
<evidence type="ECO:0000256" key="4">
    <source>
        <dbReference type="ARBA" id="ARBA00022801"/>
    </source>
</evidence>
<evidence type="ECO:0000313" key="9">
    <source>
        <dbReference type="Proteomes" id="UP000717696"/>
    </source>
</evidence>
<dbReference type="InterPro" id="IPR023631">
    <property type="entry name" value="Amidase_dom"/>
</dbReference>
<evidence type="ECO:0000256" key="5">
    <source>
        <dbReference type="PIRSR" id="PIRSR001221-1"/>
    </source>
</evidence>
<feature type="binding site" evidence="6">
    <location>
        <position position="223"/>
    </location>
    <ligand>
        <name>substrate</name>
    </ligand>
</feature>
<dbReference type="AlphaFoldDB" id="A0A9P9IYX2"/>
<evidence type="ECO:0000313" key="8">
    <source>
        <dbReference type="EMBL" id="KAH7137311.1"/>
    </source>
</evidence>
<evidence type="ECO:0000256" key="1">
    <source>
        <dbReference type="ARBA" id="ARBA00001311"/>
    </source>
</evidence>
<feature type="binding site" evidence="6">
    <location>
        <position position="197"/>
    </location>
    <ligand>
        <name>substrate</name>
    </ligand>
</feature>
<dbReference type="PANTHER" id="PTHR46072:SF7">
    <property type="entry name" value="AMIDASE"/>
    <property type="match status" value="1"/>
</dbReference>
<comment type="similarity">
    <text evidence="2">Belongs to the amidase family.</text>
</comment>
<dbReference type="OrthoDB" id="6428749at2759"/>
<feature type="active site" description="Charge relay system" evidence="5">
    <location>
        <position position="223"/>
    </location>
</feature>
<dbReference type="PIRSF" id="PIRSF001221">
    <property type="entry name" value="Amidase_fungi"/>
    <property type="match status" value="1"/>
</dbReference>
<proteinExistence type="inferred from homology"/>